<dbReference type="AlphaFoldDB" id="A0A5N6MLS7"/>
<dbReference type="Proteomes" id="UP000326396">
    <property type="component" value="Linkage Group LG5"/>
</dbReference>
<proteinExistence type="predicted"/>
<keyword evidence="2" id="KW-1185">Reference proteome</keyword>
<organism evidence="1 2">
    <name type="scientific">Mikania micrantha</name>
    <name type="common">bitter vine</name>
    <dbReference type="NCBI Taxonomy" id="192012"/>
    <lineage>
        <taxon>Eukaryota</taxon>
        <taxon>Viridiplantae</taxon>
        <taxon>Streptophyta</taxon>
        <taxon>Embryophyta</taxon>
        <taxon>Tracheophyta</taxon>
        <taxon>Spermatophyta</taxon>
        <taxon>Magnoliopsida</taxon>
        <taxon>eudicotyledons</taxon>
        <taxon>Gunneridae</taxon>
        <taxon>Pentapetalae</taxon>
        <taxon>asterids</taxon>
        <taxon>campanulids</taxon>
        <taxon>Asterales</taxon>
        <taxon>Asteraceae</taxon>
        <taxon>Asteroideae</taxon>
        <taxon>Heliantheae alliance</taxon>
        <taxon>Eupatorieae</taxon>
        <taxon>Mikania</taxon>
    </lineage>
</organism>
<gene>
    <name evidence="1" type="ORF">E3N88_30489</name>
</gene>
<reference evidence="1 2" key="1">
    <citation type="submission" date="2019-05" db="EMBL/GenBank/DDBJ databases">
        <title>Mikania micrantha, genome provides insights into the molecular mechanism of rapid growth.</title>
        <authorList>
            <person name="Liu B."/>
        </authorList>
    </citation>
    <scope>NUCLEOTIDE SEQUENCE [LARGE SCALE GENOMIC DNA]</scope>
    <source>
        <strain evidence="1">NLD-2019</strain>
        <tissue evidence="1">Leaf</tissue>
    </source>
</reference>
<sequence length="149" mass="17145">MNRENSGNDFAPIPITAETHELDIEKGIPMEQRCKEVKTKRFPFRVGVFLCVVHYQPIIPFRITHSRQGSRSGSRLFTCEVGAEYWSRESAEKERNRGQGLEARSVTDSDNGFKQFYPHSSNIYLFLIDPSHPRSNSVFDAGFPHEREP</sequence>
<evidence type="ECO:0000313" key="2">
    <source>
        <dbReference type="Proteomes" id="UP000326396"/>
    </source>
</evidence>
<name>A0A5N6MLS7_9ASTR</name>
<accession>A0A5N6MLS7</accession>
<evidence type="ECO:0000313" key="1">
    <source>
        <dbReference type="EMBL" id="KAD3641265.1"/>
    </source>
</evidence>
<comment type="caution">
    <text evidence="1">The sequence shown here is derived from an EMBL/GenBank/DDBJ whole genome shotgun (WGS) entry which is preliminary data.</text>
</comment>
<protein>
    <submittedName>
        <fullName evidence="1">Uncharacterized protein</fullName>
    </submittedName>
</protein>
<dbReference type="EMBL" id="SZYD01000015">
    <property type="protein sequence ID" value="KAD3641265.1"/>
    <property type="molecule type" value="Genomic_DNA"/>
</dbReference>